<protein>
    <recommendedName>
        <fullName evidence="4">Elongator complex protein 5</fullName>
    </recommendedName>
</protein>
<sequence length="378" mass="41535">MKKKTVTSGSSPVASIFLQWIARQQKLLATTPPTTPNATGSDYQILLQQSFSLSDRIAAAQPVENAQVYRRAGQLMPSEVATKDMLGGHAWLLHLIELSAVAVTKSAAVALDSGGTIAAPKMVLISTLPQGGTELTRHLSHDQEQHVDILELASLDPFGWDTIASNRRQPTIVIWQSLTPLIQFHGFQKTLKFLRALPGLQVWITPISCLTPSQHAALEDAANCLLQVQNGHATFLKQGVREPGNVQRETIMYELRAVRDETDGAVFHRVVEGAEVSGKPEVEDITNQETLTKAMDALDVGRAISSSNTGIATKLTTNPSDRITSRGPQPKMKLQLEEETKTEKSSSKLQQRPRIYMDDDDPEFNDLDEEDPDDDLDI</sequence>
<dbReference type="Proteomes" id="UP000693970">
    <property type="component" value="Unassembled WGS sequence"/>
</dbReference>
<feature type="compositionally biased region" description="Polar residues" evidence="1">
    <location>
        <begin position="310"/>
        <end position="322"/>
    </location>
</feature>
<dbReference type="OrthoDB" id="45824at2759"/>
<organism evidence="2 3">
    <name type="scientific">Nitzschia inconspicua</name>
    <dbReference type="NCBI Taxonomy" id="303405"/>
    <lineage>
        <taxon>Eukaryota</taxon>
        <taxon>Sar</taxon>
        <taxon>Stramenopiles</taxon>
        <taxon>Ochrophyta</taxon>
        <taxon>Bacillariophyta</taxon>
        <taxon>Bacillariophyceae</taxon>
        <taxon>Bacillariophycidae</taxon>
        <taxon>Bacillariales</taxon>
        <taxon>Bacillariaceae</taxon>
        <taxon>Nitzschia</taxon>
    </lineage>
</organism>
<proteinExistence type="predicted"/>
<dbReference type="AlphaFoldDB" id="A0A9K3KDJ4"/>
<gene>
    <name evidence="2" type="ORF">IV203_023373</name>
</gene>
<evidence type="ECO:0008006" key="4">
    <source>
        <dbReference type="Google" id="ProtNLM"/>
    </source>
</evidence>
<evidence type="ECO:0000256" key="1">
    <source>
        <dbReference type="SAM" id="MobiDB-lite"/>
    </source>
</evidence>
<accession>A0A9K3KDJ4</accession>
<feature type="region of interest" description="Disordered" evidence="1">
    <location>
        <begin position="310"/>
        <end position="378"/>
    </location>
</feature>
<keyword evidence="3" id="KW-1185">Reference proteome</keyword>
<feature type="compositionally biased region" description="Basic and acidic residues" evidence="1">
    <location>
        <begin position="334"/>
        <end position="346"/>
    </location>
</feature>
<reference evidence="2" key="2">
    <citation type="submission" date="2021-04" db="EMBL/GenBank/DDBJ databases">
        <authorList>
            <person name="Podell S."/>
        </authorList>
    </citation>
    <scope>NUCLEOTIDE SEQUENCE</scope>
    <source>
        <strain evidence="2">Hildebrandi</strain>
    </source>
</reference>
<evidence type="ECO:0000313" key="3">
    <source>
        <dbReference type="Proteomes" id="UP000693970"/>
    </source>
</evidence>
<evidence type="ECO:0000313" key="2">
    <source>
        <dbReference type="EMBL" id="KAG7341421.1"/>
    </source>
</evidence>
<feature type="compositionally biased region" description="Acidic residues" evidence="1">
    <location>
        <begin position="358"/>
        <end position="378"/>
    </location>
</feature>
<comment type="caution">
    <text evidence="2">The sequence shown here is derived from an EMBL/GenBank/DDBJ whole genome shotgun (WGS) entry which is preliminary data.</text>
</comment>
<name>A0A9K3KDJ4_9STRA</name>
<dbReference type="EMBL" id="JAGRRH010000026">
    <property type="protein sequence ID" value="KAG7341421.1"/>
    <property type="molecule type" value="Genomic_DNA"/>
</dbReference>
<reference evidence="2" key="1">
    <citation type="journal article" date="2021" name="Sci. Rep.">
        <title>Diploid genomic architecture of Nitzschia inconspicua, an elite biomass production diatom.</title>
        <authorList>
            <person name="Oliver A."/>
            <person name="Podell S."/>
            <person name="Pinowska A."/>
            <person name="Traller J.C."/>
            <person name="Smith S.R."/>
            <person name="McClure R."/>
            <person name="Beliaev A."/>
            <person name="Bohutskyi P."/>
            <person name="Hill E.A."/>
            <person name="Rabines A."/>
            <person name="Zheng H."/>
            <person name="Allen L.Z."/>
            <person name="Kuo A."/>
            <person name="Grigoriev I.V."/>
            <person name="Allen A.E."/>
            <person name="Hazlebeck D."/>
            <person name="Allen E.E."/>
        </authorList>
    </citation>
    <scope>NUCLEOTIDE SEQUENCE</scope>
    <source>
        <strain evidence="2">Hildebrandi</strain>
    </source>
</reference>